<proteinExistence type="predicted"/>
<feature type="region of interest" description="Disordered" evidence="1">
    <location>
        <begin position="204"/>
        <end position="249"/>
    </location>
</feature>
<evidence type="ECO:0000256" key="1">
    <source>
        <dbReference type="SAM" id="MobiDB-lite"/>
    </source>
</evidence>
<protein>
    <submittedName>
        <fullName evidence="2">Uncharacterized protein</fullName>
    </submittedName>
</protein>
<name>A0A058Z6I3_FONAL</name>
<keyword evidence="3" id="KW-1185">Reference proteome</keyword>
<feature type="compositionally biased region" description="Acidic residues" evidence="1">
    <location>
        <begin position="40"/>
        <end position="104"/>
    </location>
</feature>
<feature type="compositionally biased region" description="Basic and acidic residues" evidence="1">
    <location>
        <begin position="137"/>
        <end position="146"/>
    </location>
</feature>
<feature type="region of interest" description="Disordered" evidence="1">
    <location>
        <begin position="1"/>
        <end position="148"/>
    </location>
</feature>
<evidence type="ECO:0000313" key="2">
    <source>
        <dbReference type="EMBL" id="KCV69736.1"/>
    </source>
</evidence>
<dbReference type="RefSeq" id="XP_009496301.1">
    <property type="nucleotide sequence ID" value="XM_009498026.1"/>
</dbReference>
<dbReference type="Proteomes" id="UP000030693">
    <property type="component" value="Unassembled WGS sequence"/>
</dbReference>
<feature type="compositionally biased region" description="Polar residues" evidence="1">
    <location>
        <begin position="213"/>
        <end position="227"/>
    </location>
</feature>
<dbReference type="AlphaFoldDB" id="A0A058Z6I3"/>
<evidence type="ECO:0000313" key="3">
    <source>
        <dbReference type="Proteomes" id="UP000030693"/>
    </source>
</evidence>
<gene>
    <name evidence="2" type="ORF">H696_04141</name>
</gene>
<organism evidence="2">
    <name type="scientific">Fonticula alba</name>
    <name type="common">Slime mold</name>
    <dbReference type="NCBI Taxonomy" id="691883"/>
    <lineage>
        <taxon>Eukaryota</taxon>
        <taxon>Rotosphaerida</taxon>
        <taxon>Fonticulaceae</taxon>
        <taxon>Fonticula</taxon>
    </lineage>
</organism>
<dbReference type="GeneID" id="20528866"/>
<dbReference type="EMBL" id="KB932206">
    <property type="protein sequence ID" value="KCV69736.1"/>
    <property type="molecule type" value="Genomic_DNA"/>
</dbReference>
<reference evidence="2" key="1">
    <citation type="submission" date="2013-04" db="EMBL/GenBank/DDBJ databases">
        <title>The Genome Sequence of Fonticula alba ATCC 38817.</title>
        <authorList>
            <consortium name="The Broad Institute Genomics Platform"/>
            <person name="Russ C."/>
            <person name="Cuomo C."/>
            <person name="Burger G."/>
            <person name="Gray M.W."/>
            <person name="Holland P.W.H."/>
            <person name="King N."/>
            <person name="Lang F.B.F."/>
            <person name="Roger A.J."/>
            <person name="Ruiz-Trillo I."/>
            <person name="Brown M."/>
            <person name="Walker B."/>
            <person name="Young S."/>
            <person name="Zeng Q."/>
            <person name="Gargeya S."/>
            <person name="Fitzgerald M."/>
            <person name="Haas B."/>
            <person name="Abouelleil A."/>
            <person name="Allen A.W."/>
            <person name="Alvarado L."/>
            <person name="Arachchi H.M."/>
            <person name="Berlin A.M."/>
            <person name="Chapman S.B."/>
            <person name="Gainer-Dewar J."/>
            <person name="Goldberg J."/>
            <person name="Griggs A."/>
            <person name="Gujja S."/>
            <person name="Hansen M."/>
            <person name="Howarth C."/>
            <person name="Imamovic A."/>
            <person name="Ireland A."/>
            <person name="Larimer J."/>
            <person name="McCowan C."/>
            <person name="Murphy C."/>
            <person name="Pearson M."/>
            <person name="Poon T.W."/>
            <person name="Priest M."/>
            <person name="Roberts A."/>
            <person name="Saif S."/>
            <person name="Shea T."/>
            <person name="Sisk P."/>
            <person name="Sykes S."/>
            <person name="Wortman J."/>
            <person name="Nusbaum C."/>
            <person name="Birren B."/>
        </authorList>
    </citation>
    <scope>NUCLEOTIDE SEQUENCE [LARGE SCALE GENOMIC DNA]</scope>
    <source>
        <strain evidence="2">ATCC 38817</strain>
    </source>
</reference>
<feature type="compositionally biased region" description="Polar residues" evidence="1">
    <location>
        <begin position="239"/>
        <end position="249"/>
    </location>
</feature>
<sequence length="249" mass="27869">MGADYDSASDELNYQSDSASDSGAGGSDTEDVYVRSPVSDDLDDGQQDDDENEGIEDEDEDAEDEDAEDEDAEDEDAEEEEDMDDDNDDNEEEEDDDDDDEDEDDHRVLRSSVAGLKRSRSAANRPFDYSSDEDDDASRPTQEELSHRRRLLNIQRLESEMQSVVQKLLSRQPVKRQKKDEDKKPEVAFESVAEVIRTRQVVIPPADGHDETGPQSATFVSFPTSAPDTLVFPLKPRTTRSSKQQPADA</sequence>
<accession>A0A058Z6I3</accession>